<name>A0ABX0XDR8_9BACT</name>
<evidence type="ECO:0000313" key="2">
    <source>
        <dbReference type="Proteomes" id="UP000770785"/>
    </source>
</evidence>
<sequence>MPLAHNNMELTRTQQATKDAIVKQITKMKQESLDNIMKMQRMDNQEAKKETEDGMNMFEDGKVDQARNRVTARSSVADALAQDINLLKGINTITPTEEIQMGDVVHTDKGKFFVACASDAFTIEGEKYIGISTESPLFRALLGKHDGDTVTVNGNDFKLKKSF</sequence>
<keyword evidence="2" id="KW-1185">Reference proteome</keyword>
<accession>A0ABX0XDR8</accession>
<proteinExistence type="predicted"/>
<dbReference type="Proteomes" id="UP000770785">
    <property type="component" value="Unassembled WGS sequence"/>
</dbReference>
<dbReference type="EMBL" id="JAATJH010000005">
    <property type="protein sequence ID" value="NJC27461.1"/>
    <property type="molecule type" value="Genomic_DNA"/>
</dbReference>
<protein>
    <submittedName>
        <fullName evidence="1">Transcription elongation GreA/GreB family factor</fullName>
    </submittedName>
</protein>
<comment type="caution">
    <text evidence="1">The sequence shown here is derived from an EMBL/GenBank/DDBJ whole genome shotgun (WGS) entry which is preliminary data.</text>
</comment>
<organism evidence="1 2">
    <name type="scientific">Neolewinella antarctica</name>
    <dbReference type="NCBI Taxonomy" id="442734"/>
    <lineage>
        <taxon>Bacteria</taxon>
        <taxon>Pseudomonadati</taxon>
        <taxon>Bacteroidota</taxon>
        <taxon>Saprospiria</taxon>
        <taxon>Saprospirales</taxon>
        <taxon>Lewinellaceae</taxon>
        <taxon>Neolewinella</taxon>
    </lineage>
</organism>
<reference evidence="1 2" key="1">
    <citation type="submission" date="2020-03" db="EMBL/GenBank/DDBJ databases">
        <title>Genomic Encyclopedia of Type Strains, Phase IV (KMG-IV): sequencing the most valuable type-strain genomes for metagenomic binning, comparative biology and taxonomic classification.</title>
        <authorList>
            <person name="Goeker M."/>
        </authorList>
    </citation>
    <scope>NUCLEOTIDE SEQUENCE [LARGE SCALE GENOMIC DNA]</scope>
    <source>
        <strain evidence="1 2">DSM 105096</strain>
    </source>
</reference>
<gene>
    <name evidence="1" type="ORF">GGR27_002978</name>
</gene>
<evidence type="ECO:0000313" key="1">
    <source>
        <dbReference type="EMBL" id="NJC27461.1"/>
    </source>
</evidence>